<dbReference type="Pfam" id="PF01425">
    <property type="entry name" value="Amidase"/>
    <property type="match status" value="1"/>
</dbReference>
<dbReference type="PROSITE" id="PS50157">
    <property type="entry name" value="ZINC_FINGER_C2H2_2"/>
    <property type="match status" value="2"/>
</dbReference>
<keyword evidence="5" id="KW-0862">Zinc</keyword>
<feature type="domain" description="C2H2-type" evidence="9">
    <location>
        <begin position="948"/>
        <end position="976"/>
    </location>
</feature>
<proteinExistence type="predicted"/>
<accession>A0ABR2V190</accession>
<dbReference type="InterPro" id="IPR013154">
    <property type="entry name" value="ADH-like_N"/>
</dbReference>
<dbReference type="PROSITE" id="PS00028">
    <property type="entry name" value="ZINC_FINGER_C2H2_1"/>
    <property type="match status" value="1"/>
</dbReference>
<evidence type="ECO:0000256" key="8">
    <source>
        <dbReference type="SAM" id="MobiDB-lite"/>
    </source>
</evidence>
<evidence type="ECO:0000256" key="7">
    <source>
        <dbReference type="PROSITE-ProRule" id="PRU00042"/>
    </source>
</evidence>
<dbReference type="Gene3D" id="3.90.180.10">
    <property type="entry name" value="Medium-chain alcohol dehydrogenases, catalytic domain"/>
    <property type="match status" value="1"/>
</dbReference>
<dbReference type="InterPro" id="IPR023631">
    <property type="entry name" value="Amidase_dom"/>
</dbReference>
<evidence type="ECO:0000256" key="1">
    <source>
        <dbReference type="ARBA" id="ARBA00004123"/>
    </source>
</evidence>
<keyword evidence="3" id="KW-0677">Repeat</keyword>
<protein>
    <submittedName>
        <fullName evidence="10">Amidase signature domain-containing protein</fullName>
    </submittedName>
</protein>
<evidence type="ECO:0000313" key="10">
    <source>
        <dbReference type="EMBL" id="KAK9420695.1"/>
    </source>
</evidence>
<comment type="subcellular location">
    <subcellularLocation>
        <location evidence="1">Nucleus</location>
    </subcellularLocation>
</comment>
<dbReference type="Gene3D" id="3.90.1300.10">
    <property type="entry name" value="Amidase signature (AS) domain"/>
    <property type="match status" value="1"/>
</dbReference>
<sequence>MPSGNDVPLQMRAAQLCEYGKPYEFGNRETPIMGEHELLVKVFAAGFCHSDLQVVHGQFKSNLPLIPSHEPAGKIVKVGAQCSSDWKIGDRVGILNFKNACKRCPGCNLSKRQYKTFDPRFCENREMAGFKHDGAFAEYMVADPATTVKLPDSLSFEQAAPLMCAGATIWGAIEKATSGLEQGATVAIIGIGGLGHLGVQFTKALGYRTIAIDNRPEGRRLATEVSSPDLSPDLVVDSMASDATGSIFDFTQGEGIAAAVVCTDSLPANEWALTLLRIGGTLVLLGLPAEKWRRLEAEWMPPVFKMSAYRCASAKLIRAELISMSVFFKDVGEDNPVKRGDAELILGGIDVNMDEKDADDYHVLLAAVHDVAEHLLSLPDYQPIPDKQKYPRENIRLPTPSEQAFGHAWAHKFLIRGTTERGCLSGKKFFGSDAFPAWTPSTDATIVTRVLEAGADIHGTAVCESFCNSTSSFTSAQGTIENPYQEGYSAGGSTSGGAALVAGGLMDFALGTDQGGSIRVPAALCGCVGLKPTHGLVPYTGVTSGDAIDDHCGPISRSVTDVAACLDAIAGFDGIDDRSLSSPAHGSSGFMETLSHGNARDLTGMRIGILREGVAQPIVQAGVRELVLEAAKKLQQLGATVEEVSVPLHLEGPAVWTIQQRVSGSAGILGQAHGRRGLYLTEFEQARLPWRSENFSKLFPSTKNTVINGLYLAKNFPGLYGKTVNIGRQIRDSYEKVFEQFDALIMPTTPYVAPKHGTRDTPRTCFAPSIGLTTNTAVFNVTGQPAMSIPIGFAPAKEDPSVLLPVAMQIVGGLWQEKKILRVGHAWETEFDWKTITSSDCPIPRAETVMETRSEINAKGKLYPARPDSTCFSDVHHQEKERSNSNSNLIDHTPMEPLEVNGTTRQGRVRKRRGASDGPHTCSHCGRTFKRSEHKERHVRTHTKEKPFVCQCSAAFARRDLLTRHQRITSHTSSDSQSHASHDVESEQDNQSLVEADMATAVALSHMSMAPWNREVANGQSAIVPLQILDQPFQQSILPQEYFGTGPGIGDYDQFRDFANFLDGVGLPVEWSPYFQAPDPAEDLVDPQLQEYRTSAATPVPRNGRTGSPFSTWLPSAPHGSRIAEVTSDTRPRGVEIDSQPFRITEDQHARLALSLEAFRDVLDAECVLPSRHALTRYITSYFQGFHLHMPFIHQQTWSLLDTPLEVILAIATMGAQYSFEHRNSERLFRAGKAVLIERLLHERDNFGPMTSSFLSVHSHHSFATRSQSVSRPRKDDGPWEPIDTARALIILMGYATWERKAKAVAEAFSLQSLLVQVLRDLGLVEGPESSCTPETSSLHDSWLKWVRQESIRRTKLIAFTFLHTHSVAYNVYPVLRSNEIHLRLPCSTGEWGAGNAAQWQAARCDVRKEQLQFQAALSSLLRHDENAPLDPIPTPLGNYCLLHGLLMRIHIVRDLSLPIMDHSASLPSEEVINLERGLRSWTSGWQQQPESSLDPNNENGPIPFTSSSLLALAYVRIYLNLGPYRLLETRDPSRIAQALFRLGVDRVARSQAFFWSVRHSLSGLDCAVLLSKWLHSVSECMNDVPLTASEDRILHWVRCVVEEAYAVVDFEEDTIPQSDPHSLSLAVLQIWAHFFKSNTQWPFINMIGLSLQKYREMLIRGSAQQST</sequence>
<dbReference type="Pfam" id="PF04082">
    <property type="entry name" value="Fungal_trans"/>
    <property type="match status" value="1"/>
</dbReference>
<dbReference type="InterPro" id="IPR013087">
    <property type="entry name" value="Znf_C2H2_type"/>
</dbReference>
<dbReference type="Gene3D" id="3.40.50.720">
    <property type="entry name" value="NAD(P)-binding Rossmann-like Domain"/>
    <property type="match status" value="1"/>
</dbReference>
<evidence type="ECO:0000256" key="5">
    <source>
        <dbReference type="ARBA" id="ARBA00022833"/>
    </source>
</evidence>
<name>A0ABR2V190_9PEZI</name>
<dbReference type="Proteomes" id="UP001408356">
    <property type="component" value="Unassembled WGS sequence"/>
</dbReference>
<keyword evidence="4 7" id="KW-0863">Zinc-finger</keyword>
<dbReference type="Gene3D" id="3.30.160.60">
    <property type="entry name" value="Classic Zinc Finger"/>
    <property type="match status" value="2"/>
</dbReference>
<keyword evidence="6" id="KW-0539">Nucleus</keyword>
<dbReference type="PANTHER" id="PTHR40626">
    <property type="entry name" value="MIP31509P"/>
    <property type="match status" value="1"/>
</dbReference>
<gene>
    <name evidence="10" type="ORF">SUNI508_00786</name>
</gene>
<dbReference type="InterPro" id="IPR036291">
    <property type="entry name" value="NAD(P)-bd_dom_sf"/>
</dbReference>
<dbReference type="Pfam" id="PF08240">
    <property type="entry name" value="ADH_N"/>
    <property type="match status" value="1"/>
</dbReference>
<dbReference type="InterPro" id="IPR036928">
    <property type="entry name" value="AS_sf"/>
</dbReference>
<feature type="compositionally biased region" description="Low complexity" evidence="8">
    <location>
        <begin position="969"/>
        <end position="979"/>
    </location>
</feature>
<dbReference type="InterPro" id="IPR013149">
    <property type="entry name" value="ADH-like_C"/>
</dbReference>
<dbReference type="InterPro" id="IPR007219">
    <property type="entry name" value="XnlR_reg_dom"/>
</dbReference>
<dbReference type="SUPFAM" id="SSF75304">
    <property type="entry name" value="Amidase signature (AS) enzymes"/>
    <property type="match status" value="1"/>
</dbReference>
<dbReference type="InterPro" id="IPR036236">
    <property type="entry name" value="Znf_C2H2_sf"/>
</dbReference>
<keyword evidence="2" id="KW-0479">Metal-binding</keyword>
<dbReference type="EMBL" id="JARVKF010000223">
    <property type="protein sequence ID" value="KAK9420695.1"/>
    <property type="molecule type" value="Genomic_DNA"/>
</dbReference>
<dbReference type="SUPFAM" id="SSF50129">
    <property type="entry name" value="GroES-like"/>
    <property type="match status" value="1"/>
</dbReference>
<organism evidence="10 11">
    <name type="scientific">Seiridium unicorne</name>
    <dbReference type="NCBI Taxonomy" id="138068"/>
    <lineage>
        <taxon>Eukaryota</taxon>
        <taxon>Fungi</taxon>
        <taxon>Dikarya</taxon>
        <taxon>Ascomycota</taxon>
        <taxon>Pezizomycotina</taxon>
        <taxon>Sordariomycetes</taxon>
        <taxon>Xylariomycetidae</taxon>
        <taxon>Amphisphaeriales</taxon>
        <taxon>Sporocadaceae</taxon>
        <taxon>Seiridium</taxon>
    </lineage>
</organism>
<comment type="caution">
    <text evidence="10">The sequence shown here is derived from an EMBL/GenBank/DDBJ whole genome shotgun (WGS) entry which is preliminary data.</text>
</comment>
<feature type="region of interest" description="Disordered" evidence="8">
    <location>
        <begin position="874"/>
        <end position="926"/>
    </location>
</feature>
<feature type="compositionally biased region" description="Basic and acidic residues" evidence="8">
    <location>
        <begin position="874"/>
        <end position="883"/>
    </location>
</feature>
<evidence type="ECO:0000256" key="4">
    <source>
        <dbReference type="ARBA" id="ARBA00022771"/>
    </source>
</evidence>
<dbReference type="SUPFAM" id="SSF57667">
    <property type="entry name" value="beta-beta-alpha zinc fingers"/>
    <property type="match status" value="1"/>
</dbReference>
<dbReference type="InterPro" id="IPR011032">
    <property type="entry name" value="GroES-like_sf"/>
</dbReference>
<keyword evidence="11" id="KW-1185">Reference proteome</keyword>
<dbReference type="Pfam" id="PF00107">
    <property type="entry name" value="ADH_zinc_N"/>
    <property type="match status" value="1"/>
</dbReference>
<evidence type="ECO:0000256" key="2">
    <source>
        <dbReference type="ARBA" id="ARBA00022723"/>
    </source>
</evidence>
<evidence type="ECO:0000259" key="9">
    <source>
        <dbReference type="PROSITE" id="PS50157"/>
    </source>
</evidence>
<evidence type="ECO:0000256" key="6">
    <source>
        <dbReference type="ARBA" id="ARBA00023242"/>
    </source>
</evidence>
<dbReference type="SMART" id="SM00355">
    <property type="entry name" value="ZnF_C2H2"/>
    <property type="match status" value="2"/>
</dbReference>
<dbReference type="SUPFAM" id="SSF51735">
    <property type="entry name" value="NAD(P)-binding Rossmann-fold domains"/>
    <property type="match status" value="1"/>
</dbReference>
<evidence type="ECO:0000256" key="3">
    <source>
        <dbReference type="ARBA" id="ARBA00022737"/>
    </source>
</evidence>
<reference evidence="10 11" key="1">
    <citation type="journal article" date="2024" name="J. Plant Pathol.">
        <title>Sequence and assembly of the genome of Seiridium unicorne, isolate CBS 538.82, causal agent of cypress canker disease.</title>
        <authorList>
            <person name="Scali E."/>
            <person name="Rocca G.D."/>
            <person name="Danti R."/>
            <person name="Garbelotto M."/>
            <person name="Barberini S."/>
            <person name="Baroncelli R."/>
            <person name="Emiliani G."/>
        </authorList>
    </citation>
    <scope>NUCLEOTIDE SEQUENCE [LARGE SCALE GENOMIC DNA]</scope>
    <source>
        <strain evidence="10 11">BM-138-508</strain>
    </source>
</reference>
<dbReference type="PANTHER" id="PTHR40626:SF10">
    <property type="entry name" value="C2H2-TYPE DOMAIN-CONTAINING PROTEIN"/>
    <property type="match status" value="1"/>
</dbReference>
<dbReference type="CDD" id="cd12148">
    <property type="entry name" value="fungal_TF_MHR"/>
    <property type="match status" value="1"/>
</dbReference>
<feature type="domain" description="C2H2-type" evidence="9">
    <location>
        <begin position="920"/>
        <end position="947"/>
    </location>
</feature>
<evidence type="ECO:0000313" key="11">
    <source>
        <dbReference type="Proteomes" id="UP001408356"/>
    </source>
</evidence>
<dbReference type="InterPro" id="IPR051059">
    <property type="entry name" value="VerF-like"/>
</dbReference>
<feature type="region of interest" description="Disordered" evidence="8">
    <location>
        <begin position="968"/>
        <end position="991"/>
    </location>
</feature>